<keyword evidence="3" id="KW-1185">Reference proteome</keyword>
<gene>
    <name evidence="2" type="ORF">FS935_18090</name>
</gene>
<dbReference type="RefSeq" id="WP_146950057.1">
    <property type="nucleotide sequence ID" value="NZ_VOQF01000013.1"/>
</dbReference>
<comment type="caution">
    <text evidence="2">The sequence shown here is derived from an EMBL/GenBank/DDBJ whole genome shotgun (WGS) entry which is preliminary data.</text>
</comment>
<dbReference type="EMBL" id="VOQF01000013">
    <property type="protein sequence ID" value="TXC85967.1"/>
    <property type="molecule type" value="Genomic_DNA"/>
</dbReference>
<name>A0A5C6VL53_9BACI</name>
<keyword evidence="1" id="KW-0472">Membrane</keyword>
<feature type="transmembrane region" description="Helical" evidence="1">
    <location>
        <begin position="6"/>
        <end position="23"/>
    </location>
</feature>
<reference evidence="2 3" key="1">
    <citation type="journal article" date="2005" name="Int. J. Syst. Evol. Microbiol.">
        <title>Bacillus litoralis sp. nov., isolated from a tidal flat of the Yellow Sea in Korea.</title>
        <authorList>
            <person name="Yoon J.H."/>
            <person name="Oh T.K."/>
        </authorList>
    </citation>
    <scope>NUCLEOTIDE SEQUENCE [LARGE SCALE GENOMIC DNA]</scope>
    <source>
        <strain evidence="2 3">SW-211</strain>
    </source>
</reference>
<dbReference type="Proteomes" id="UP000321363">
    <property type="component" value="Unassembled WGS sequence"/>
</dbReference>
<evidence type="ECO:0000313" key="3">
    <source>
        <dbReference type="Proteomes" id="UP000321363"/>
    </source>
</evidence>
<feature type="transmembrane region" description="Helical" evidence="1">
    <location>
        <begin position="35"/>
        <end position="64"/>
    </location>
</feature>
<dbReference type="OrthoDB" id="1747727at2"/>
<proteinExistence type="predicted"/>
<dbReference type="AlphaFoldDB" id="A0A5C6VL53"/>
<feature type="transmembrane region" description="Helical" evidence="1">
    <location>
        <begin position="76"/>
        <end position="94"/>
    </location>
</feature>
<evidence type="ECO:0000256" key="1">
    <source>
        <dbReference type="SAM" id="Phobius"/>
    </source>
</evidence>
<sequence length="404" mass="47128">MNNTVQLIIFISTIVLILVFYRKSKEEESLLLLKLFGFTFLGAFMLDLNGLKLPLGFAVFLLFFRQPKVNAKTKNLAAYVGLVIFMLGIFIPRIENMIYERTLHVDLLDTNFYSGSLEEEIENLSDQLNMNDNSIELSELDLTIVEDGTYERFKIELVEQNYEGTVNYYNIDLSNDRRRLEVKRQKVKEDEYQNNYMYTDAKLVLGNLDIVTDSMLDFEGYKYIQLITDGRRVNYNDKGNENFQINTAGKNKIDNNQLPVQAIVVDLCKGNKIDEYHSLYDCKHDERFLLDMLKHEVELTESSVIDAARHKSPEIDDWLMKHIGDFIGFEENGEFILIKDGVEEKVQESEYMMTLKETPLTTITQNEHDNLWEVTVENPYGDAPHIMEFTLEGETREILELKFR</sequence>
<accession>A0A5C6VL53</accession>
<keyword evidence="1" id="KW-1133">Transmembrane helix</keyword>
<evidence type="ECO:0000313" key="2">
    <source>
        <dbReference type="EMBL" id="TXC85967.1"/>
    </source>
</evidence>
<organism evidence="2 3">
    <name type="scientific">Metabacillus litoralis</name>
    <dbReference type="NCBI Taxonomy" id="152268"/>
    <lineage>
        <taxon>Bacteria</taxon>
        <taxon>Bacillati</taxon>
        <taxon>Bacillota</taxon>
        <taxon>Bacilli</taxon>
        <taxon>Bacillales</taxon>
        <taxon>Bacillaceae</taxon>
        <taxon>Metabacillus</taxon>
    </lineage>
</organism>
<protein>
    <submittedName>
        <fullName evidence="2">Uncharacterized protein</fullName>
    </submittedName>
</protein>
<keyword evidence="1" id="KW-0812">Transmembrane</keyword>